<reference evidence="6" key="2">
    <citation type="submission" date="2021-01" db="EMBL/GenBank/DDBJ databases">
        <authorList>
            <person name="Schikora-Tamarit M.A."/>
        </authorList>
    </citation>
    <scope>NUCLEOTIDE SEQUENCE</scope>
    <source>
        <strain evidence="6">CBS6341</strain>
    </source>
</reference>
<comment type="function">
    <text evidence="2">Pyridoxal 5'-phosphate (PLP)-binding protein, which may be involved in intracellular homeostatic regulation of pyridoxal 5'-phosphate (PLP), the active form of vitamin B6.</text>
</comment>
<comment type="similarity">
    <text evidence="2 4">Belongs to the pyridoxal phosphate-binding protein YggS/PROSC family.</text>
</comment>
<dbReference type="NCBIfam" id="TIGR00044">
    <property type="entry name" value="YggS family pyridoxal phosphate-dependent enzyme"/>
    <property type="match status" value="1"/>
</dbReference>
<evidence type="ECO:0000256" key="2">
    <source>
        <dbReference type="HAMAP-Rule" id="MF_03225"/>
    </source>
</evidence>
<dbReference type="Proteomes" id="UP000769528">
    <property type="component" value="Unassembled WGS sequence"/>
</dbReference>
<evidence type="ECO:0000256" key="3">
    <source>
        <dbReference type="PIRSR" id="PIRSR004848-1"/>
    </source>
</evidence>
<dbReference type="Gene3D" id="3.20.20.10">
    <property type="entry name" value="Alanine racemase"/>
    <property type="match status" value="1"/>
</dbReference>
<evidence type="ECO:0000313" key="6">
    <source>
        <dbReference type="EMBL" id="KAH3679367.1"/>
    </source>
</evidence>
<evidence type="ECO:0000256" key="1">
    <source>
        <dbReference type="ARBA" id="ARBA00022898"/>
    </source>
</evidence>
<dbReference type="EMBL" id="JAEUBF010000320">
    <property type="protein sequence ID" value="KAH3679367.1"/>
    <property type="molecule type" value="Genomic_DNA"/>
</dbReference>
<dbReference type="InterPro" id="IPR029066">
    <property type="entry name" value="PLP-binding_barrel"/>
</dbReference>
<dbReference type="PANTHER" id="PTHR10146:SF14">
    <property type="entry name" value="PYRIDOXAL PHOSPHATE HOMEOSTASIS PROTEIN"/>
    <property type="match status" value="1"/>
</dbReference>
<dbReference type="SUPFAM" id="SSF51419">
    <property type="entry name" value="PLP-binding barrel"/>
    <property type="match status" value="1"/>
</dbReference>
<dbReference type="PIRSF" id="PIRSF004848">
    <property type="entry name" value="YBL036c_PLPDEIII"/>
    <property type="match status" value="1"/>
</dbReference>
<protein>
    <recommendedName>
        <fullName evidence="2">Pyridoxal phosphate homeostasis protein</fullName>
        <shortName evidence="2">PLP homeostasis protein</shortName>
    </recommendedName>
</protein>
<name>A0A9P8PVT8_9ASCO</name>
<dbReference type="HAMAP" id="MF_02087">
    <property type="entry name" value="PLP_homeostasis"/>
    <property type="match status" value="1"/>
</dbReference>
<comment type="cofactor">
    <cofactor evidence="3">
        <name>pyridoxal 5'-phosphate</name>
        <dbReference type="ChEBI" id="CHEBI:597326"/>
    </cofactor>
</comment>
<dbReference type="GO" id="GO:0030170">
    <property type="term" value="F:pyridoxal phosphate binding"/>
    <property type="evidence" value="ECO:0007669"/>
    <property type="project" value="UniProtKB-UniRule"/>
</dbReference>
<dbReference type="InterPro" id="IPR011078">
    <property type="entry name" value="PyrdxlP_homeostasis"/>
</dbReference>
<evidence type="ECO:0000259" key="5">
    <source>
        <dbReference type="Pfam" id="PF01168"/>
    </source>
</evidence>
<accession>A0A9P8PVT8</accession>
<reference evidence="6" key="1">
    <citation type="journal article" date="2021" name="Open Biol.">
        <title>Shared evolutionary footprints suggest mitochondrial oxidative damage underlies multiple complex I losses in fungi.</title>
        <authorList>
            <person name="Schikora-Tamarit M.A."/>
            <person name="Marcet-Houben M."/>
            <person name="Nosek J."/>
            <person name="Gabaldon T."/>
        </authorList>
    </citation>
    <scope>NUCLEOTIDE SEQUENCE</scope>
    <source>
        <strain evidence="6">CBS6341</strain>
    </source>
</reference>
<sequence length="240" mass="27395">MSSSLEYTKERQLELWGNYNKILSQINSISEENNISRSIKLLPVTKFKPASDIKALYDLGLREFGENYVQELLIKSELLPKDIKWHFIGGLQSNKPKDLKIIKNLTVETIDSLKKAKKLNESRIELTDIYLQINVSNEDQKYGISLNNLNELDEIIEFIIKSCQFLNLKGLMCIGSISQSQISNDINPDFEKLQNLQSILNSKYQINLQLSMGMSSDFKQAIKQGTSLIRIGTDIFGSRP</sequence>
<organism evidence="6 7">
    <name type="scientific">Wickerhamomyces mucosus</name>
    <dbReference type="NCBI Taxonomy" id="1378264"/>
    <lineage>
        <taxon>Eukaryota</taxon>
        <taxon>Fungi</taxon>
        <taxon>Dikarya</taxon>
        <taxon>Ascomycota</taxon>
        <taxon>Saccharomycotina</taxon>
        <taxon>Saccharomycetes</taxon>
        <taxon>Phaffomycetales</taxon>
        <taxon>Wickerhamomycetaceae</taxon>
        <taxon>Wickerhamomyces</taxon>
    </lineage>
</organism>
<evidence type="ECO:0000313" key="7">
    <source>
        <dbReference type="Proteomes" id="UP000769528"/>
    </source>
</evidence>
<dbReference type="FunFam" id="3.20.20.10:FF:000018">
    <property type="entry name" value="Pyridoxal phosphate homeostasis protein"/>
    <property type="match status" value="1"/>
</dbReference>
<keyword evidence="1 2" id="KW-0663">Pyridoxal phosphate</keyword>
<dbReference type="Pfam" id="PF01168">
    <property type="entry name" value="Ala_racemase_N"/>
    <property type="match status" value="1"/>
</dbReference>
<feature type="modified residue" description="N6-(pyridoxal phosphate)lysine" evidence="2 3">
    <location>
        <position position="46"/>
    </location>
</feature>
<evidence type="ECO:0000256" key="4">
    <source>
        <dbReference type="RuleBase" id="RU004514"/>
    </source>
</evidence>
<dbReference type="AlphaFoldDB" id="A0A9P8PVT8"/>
<dbReference type="PANTHER" id="PTHR10146">
    <property type="entry name" value="PROLINE SYNTHETASE CO-TRANSCRIBED BACTERIAL HOMOLOG PROTEIN"/>
    <property type="match status" value="1"/>
</dbReference>
<proteinExistence type="inferred from homology"/>
<dbReference type="InterPro" id="IPR001608">
    <property type="entry name" value="Ala_racemase_N"/>
</dbReference>
<keyword evidence="7" id="KW-1185">Reference proteome</keyword>
<dbReference type="OrthoDB" id="10264196at2759"/>
<gene>
    <name evidence="6" type="ORF">WICMUC_001048</name>
</gene>
<feature type="domain" description="Alanine racemase N-terminal" evidence="5">
    <location>
        <begin position="52"/>
        <end position="240"/>
    </location>
</feature>
<comment type="caution">
    <text evidence="6">The sequence shown here is derived from an EMBL/GenBank/DDBJ whole genome shotgun (WGS) entry which is preliminary data.</text>
</comment>
<dbReference type="PROSITE" id="PS01211">
    <property type="entry name" value="UPF0001"/>
    <property type="match status" value="1"/>
</dbReference>